<dbReference type="EMBL" id="JAPFCC010000001">
    <property type="protein sequence ID" value="MCW7553951.1"/>
    <property type="molecule type" value="Genomic_DNA"/>
</dbReference>
<proteinExistence type="predicted"/>
<organism evidence="2 3">
    <name type="scientific">Endozoicomonas gorgoniicola</name>
    <dbReference type="NCBI Taxonomy" id="1234144"/>
    <lineage>
        <taxon>Bacteria</taxon>
        <taxon>Pseudomonadati</taxon>
        <taxon>Pseudomonadota</taxon>
        <taxon>Gammaproteobacteria</taxon>
        <taxon>Oceanospirillales</taxon>
        <taxon>Endozoicomonadaceae</taxon>
        <taxon>Endozoicomonas</taxon>
    </lineage>
</organism>
<dbReference type="Pfam" id="PF13175">
    <property type="entry name" value="AAA_15"/>
    <property type="match status" value="1"/>
</dbReference>
<evidence type="ECO:0000313" key="3">
    <source>
        <dbReference type="Proteomes" id="UP001209854"/>
    </source>
</evidence>
<dbReference type="InterPro" id="IPR014592">
    <property type="entry name" value="P-loop_UCP034888"/>
</dbReference>
<dbReference type="InterPro" id="IPR051396">
    <property type="entry name" value="Bact_Antivir_Def_Nuclease"/>
</dbReference>
<comment type="caution">
    <text evidence="2">The sequence shown here is derived from an EMBL/GenBank/DDBJ whole genome shotgun (WGS) entry which is preliminary data.</text>
</comment>
<dbReference type="RefSeq" id="WP_262563692.1">
    <property type="nucleotide sequence ID" value="NZ_JAPFCC010000001.1"/>
</dbReference>
<gene>
    <name evidence="2" type="ORF">NX722_15240</name>
</gene>
<name>A0ABT3MX55_9GAMM</name>
<protein>
    <submittedName>
        <fullName evidence="2">AAA family ATPase</fullName>
    </submittedName>
</protein>
<dbReference type="PIRSF" id="PIRSF034888">
    <property type="entry name" value="P-loop_UCP034888"/>
    <property type="match status" value="1"/>
</dbReference>
<dbReference type="PANTHER" id="PTHR43581:SF2">
    <property type="entry name" value="EXCINUCLEASE ATPASE SUBUNIT"/>
    <property type="match status" value="1"/>
</dbReference>
<dbReference type="SUPFAM" id="SSF52540">
    <property type="entry name" value="P-loop containing nucleoside triphosphate hydrolases"/>
    <property type="match status" value="1"/>
</dbReference>
<dbReference type="PANTHER" id="PTHR43581">
    <property type="entry name" value="ATP/GTP PHOSPHATASE"/>
    <property type="match status" value="1"/>
</dbReference>
<reference evidence="2 3" key="1">
    <citation type="submission" date="2022-10" db="EMBL/GenBank/DDBJ databases">
        <title>High-quality genome sequences of two octocoral-associated bacteria, Endozoicomonas euniceicola EF212 and Endozoicomonas gorgoniicola PS125.</title>
        <authorList>
            <person name="Chiou Y.-J."/>
            <person name="Chen Y.-H."/>
        </authorList>
    </citation>
    <scope>NUCLEOTIDE SEQUENCE [LARGE SCALE GENOMIC DNA]</scope>
    <source>
        <strain evidence="2 3">PS125</strain>
    </source>
</reference>
<accession>A0ABT3MX55</accession>
<dbReference type="InterPro" id="IPR027417">
    <property type="entry name" value="P-loop_NTPase"/>
</dbReference>
<keyword evidence="3" id="KW-1185">Reference proteome</keyword>
<sequence>MITEFNIKNFKSFSKSQTLPLAPITLIYGPNSAGKSSVIQSLMMLKQTLLEKEKDSDLVTSGEDIDLGTFESLIHGQNPVKEMLFSIKYKNQLDAKEFQQKYSYNMLYSNNDIRTVELAYKQFETKASLNHYKFICSDKNGEKVNYHVERGHKTSSGTTFTLKHNKSLRQIISKRVKLSSADGHGWNLLEDWLSEPFKIGSHLNIPSVITDLGTPLSDYTDKVLDDIRSKFEDIKYLGPLRSSPKRFYSDAISNYQKSQGKNNLGLDIYTASRETKEKINITLDNFHIPYALSAKDVGNINTGPLISVQLKDLRNGAVVTPRDVGFGIGQVLPIILDAIVSKKKVICVEQPEIHLHPKLQAHLADLFIDSSSPQNGNQWIIETHSEALMLRIQRRIREGLISKDLISVLYVDVGQDGAQVTQISLDEEGDFTTIWPAGFFEERLDEVFGE</sequence>
<dbReference type="Gene3D" id="3.40.50.300">
    <property type="entry name" value="P-loop containing nucleotide triphosphate hydrolases"/>
    <property type="match status" value="1"/>
</dbReference>
<feature type="domain" description="Endonuclease GajA/Old nuclease/RecF-like AAA" evidence="1">
    <location>
        <begin position="1"/>
        <end position="387"/>
    </location>
</feature>
<dbReference type="Proteomes" id="UP001209854">
    <property type="component" value="Unassembled WGS sequence"/>
</dbReference>
<evidence type="ECO:0000313" key="2">
    <source>
        <dbReference type="EMBL" id="MCW7553951.1"/>
    </source>
</evidence>
<evidence type="ECO:0000259" key="1">
    <source>
        <dbReference type="Pfam" id="PF13175"/>
    </source>
</evidence>
<dbReference type="InterPro" id="IPR041685">
    <property type="entry name" value="AAA_GajA/Old/RecF-like"/>
</dbReference>